<comment type="caution">
    <text evidence="1">The sequence shown here is derived from an EMBL/GenBank/DDBJ whole genome shotgun (WGS) entry which is preliminary data.</text>
</comment>
<proteinExistence type="predicted"/>
<protein>
    <recommendedName>
        <fullName evidence="3">Secreted protein</fullName>
    </recommendedName>
</protein>
<name>A0A2A6F8U0_9HYPH</name>
<dbReference type="Proteomes" id="UP000219182">
    <property type="component" value="Unassembled WGS sequence"/>
</dbReference>
<evidence type="ECO:0000313" key="2">
    <source>
        <dbReference type="Proteomes" id="UP000219182"/>
    </source>
</evidence>
<gene>
    <name evidence="1" type="ORF">CN311_25635</name>
</gene>
<dbReference type="EMBL" id="NWQG01000197">
    <property type="protein sequence ID" value="PDQ18264.1"/>
    <property type="molecule type" value="Genomic_DNA"/>
</dbReference>
<evidence type="ECO:0008006" key="3">
    <source>
        <dbReference type="Google" id="ProtNLM"/>
    </source>
</evidence>
<dbReference type="AlphaFoldDB" id="A0A2A6F8U0"/>
<accession>A0A2A6F8U0</accession>
<keyword evidence="2" id="KW-1185">Reference proteome</keyword>
<reference evidence="1 2" key="1">
    <citation type="submission" date="2017-09" db="EMBL/GenBank/DDBJ databases">
        <title>Mesorhizobum sanjuanii sp. nov. isolated from nodules of Lotus tenuis in saline-alkaline lowlands of Flooding Pampa.</title>
        <authorList>
            <person name="Sannazzaro A.I."/>
            <person name="Torres Tejerizo G.A."/>
            <person name="Fontana F."/>
            <person name="Cumpa Velazquez L.M."/>
            <person name="Hansen L."/>
            <person name="Pistorio M."/>
            <person name="Estrella M.J."/>
        </authorList>
    </citation>
    <scope>NUCLEOTIDE SEQUENCE [LARGE SCALE GENOMIC DNA]</scope>
    <source>
        <strain evidence="1 2">BSA136</strain>
    </source>
</reference>
<evidence type="ECO:0000313" key="1">
    <source>
        <dbReference type="EMBL" id="PDQ18264.1"/>
    </source>
</evidence>
<sequence>MDFRPLVFLLVASPALAQDHTSHVPAGPPEGNYGQGHEKWHDIYMGMHNTLGGSCCHGGDCRPTVAKFEGGKWWGKLNGVWTPIEPSRRVPEHPYSWNETAHICATGKNVYCFIPPDNGT</sequence>
<organism evidence="1 2">
    <name type="scientific">Mesorhizobium sanjuanii</name>
    <dbReference type="NCBI Taxonomy" id="2037900"/>
    <lineage>
        <taxon>Bacteria</taxon>
        <taxon>Pseudomonadati</taxon>
        <taxon>Pseudomonadota</taxon>
        <taxon>Alphaproteobacteria</taxon>
        <taxon>Hyphomicrobiales</taxon>
        <taxon>Phyllobacteriaceae</taxon>
        <taxon>Mesorhizobium</taxon>
    </lineage>
</organism>